<evidence type="ECO:0000256" key="1">
    <source>
        <dbReference type="SAM" id="Coils"/>
    </source>
</evidence>
<dbReference type="EMBL" id="PJQM01001710">
    <property type="protein sequence ID" value="RCI01684.1"/>
    <property type="molecule type" value="Genomic_DNA"/>
</dbReference>
<gene>
    <name evidence="2" type="ORF">CU098_005898</name>
</gene>
<name>A0A367KHI2_RHIST</name>
<feature type="coiled-coil region" evidence="1">
    <location>
        <begin position="45"/>
        <end position="93"/>
    </location>
</feature>
<organism evidence="2 3">
    <name type="scientific">Rhizopus stolonifer</name>
    <name type="common">Rhizopus nigricans</name>
    <dbReference type="NCBI Taxonomy" id="4846"/>
    <lineage>
        <taxon>Eukaryota</taxon>
        <taxon>Fungi</taxon>
        <taxon>Fungi incertae sedis</taxon>
        <taxon>Mucoromycota</taxon>
        <taxon>Mucoromycotina</taxon>
        <taxon>Mucoromycetes</taxon>
        <taxon>Mucorales</taxon>
        <taxon>Mucorineae</taxon>
        <taxon>Rhizopodaceae</taxon>
        <taxon>Rhizopus</taxon>
    </lineage>
</organism>
<comment type="caution">
    <text evidence="2">The sequence shown here is derived from an EMBL/GenBank/DDBJ whole genome shotgun (WGS) entry which is preliminary data.</text>
</comment>
<evidence type="ECO:0000313" key="2">
    <source>
        <dbReference type="EMBL" id="RCI01684.1"/>
    </source>
</evidence>
<sequence>MQHEQDESKPSFKLVEAKMKRNLDDLYAIKDLLMGKTKNQPNKQVQQLELERSNHEIEVNEYKSKLQEANEKLKAMQTKVDQLQKIQEDSKRQQVNYVSWRMEMDATRAENQALGSSVQELTESLKEENGKISQLESLLRTREQELKEARQETFEKTHELNEARQETLEREQELNGAKQETLETKQELNETRLIILEREKELDEARQEILIKEQELKKCQKTKAYLEEILEEKEKDLENYVTENLSGMEILKDKIEKLQEENTTLEKKYNDLDASKTTKSKSRIPKRSLSISTRNSEGMEDLSQKMKNDLLLYQEKLAEMTAQNRDLIKALDRSKEYTELLKKNLRDTREESDERYRRLLIYREEKQTK</sequence>
<dbReference type="OrthoDB" id="2239932at2759"/>
<accession>A0A367KHI2</accession>
<dbReference type="Proteomes" id="UP000253551">
    <property type="component" value="Unassembled WGS sequence"/>
</dbReference>
<reference evidence="2 3" key="1">
    <citation type="journal article" date="2018" name="G3 (Bethesda)">
        <title>Phylogenetic and Phylogenomic Definition of Rhizopus Species.</title>
        <authorList>
            <person name="Gryganskyi A.P."/>
            <person name="Golan J."/>
            <person name="Dolatabadi S."/>
            <person name="Mondo S."/>
            <person name="Robb S."/>
            <person name="Idnurm A."/>
            <person name="Muszewska A."/>
            <person name="Steczkiewicz K."/>
            <person name="Masonjones S."/>
            <person name="Liao H.L."/>
            <person name="Gajdeczka M.T."/>
            <person name="Anike F."/>
            <person name="Vuek A."/>
            <person name="Anishchenko I.M."/>
            <person name="Voigt K."/>
            <person name="de Hoog G.S."/>
            <person name="Smith M.E."/>
            <person name="Heitman J."/>
            <person name="Vilgalys R."/>
            <person name="Stajich J.E."/>
        </authorList>
    </citation>
    <scope>NUCLEOTIDE SEQUENCE [LARGE SCALE GENOMIC DNA]</scope>
    <source>
        <strain evidence="2 3">LSU 92-RS-03</strain>
    </source>
</reference>
<keyword evidence="1" id="KW-0175">Coiled coil</keyword>
<dbReference type="AlphaFoldDB" id="A0A367KHI2"/>
<feature type="coiled-coil region" evidence="1">
    <location>
        <begin position="118"/>
        <end position="275"/>
    </location>
</feature>
<evidence type="ECO:0000313" key="3">
    <source>
        <dbReference type="Proteomes" id="UP000253551"/>
    </source>
</evidence>
<dbReference type="STRING" id="4846.A0A367KHI2"/>
<protein>
    <submittedName>
        <fullName evidence="2">Uncharacterized protein</fullName>
    </submittedName>
</protein>
<keyword evidence="3" id="KW-1185">Reference proteome</keyword>
<proteinExistence type="predicted"/>